<dbReference type="RefSeq" id="WP_119918088.1">
    <property type="nucleotide sequence ID" value="NZ_QYYA01000003.1"/>
</dbReference>
<dbReference type="Gene3D" id="1.10.1740.10">
    <property type="match status" value="1"/>
</dbReference>
<keyword evidence="8" id="KW-1185">Reference proteome</keyword>
<dbReference type="PANTHER" id="PTHR43133:SF62">
    <property type="entry name" value="RNA POLYMERASE SIGMA FACTOR SIGZ"/>
    <property type="match status" value="1"/>
</dbReference>
<dbReference type="InterPro" id="IPR013324">
    <property type="entry name" value="RNA_pol_sigma_r3/r4-like"/>
</dbReference>
<organism evidence="7 8">
    <name type="scientific">Alcanivorax profundi</name>
    <dbReference type="NCBI Taxonomy" id="2338368"/>
    <lineage>
        <taxon>Bacteria</taxon>
        <taxon>Pseudomonadati</taxon>
        <taxon>Pseudomonadota</taxon>
        <taxon>Gammaproteobacteria</taxon>
        <taxon>Oceanospirillales</taxon>
        <taxon>Alcanivoracaceae</taxon>
        <taxon>Alcanivorax</taxon>
    </lineage>
</organism>
<name>A0A418XWL8_9GAMM</name>
<dbReference type="InterPro" id="IPR013325">
    <property type="entry name" value="RNA_pol_sigma_r2"/>
</dbReference>
<sequence length="184" mass="21048">MDDISADLEAGNALMQACAGGDRQAFHQLYLNEAPRMLAFARRFTGESACADDALQDTFVQVWKNAHRFRHERGSARAWLYGLLRYRLLNQQRRSSRYEVGHLPDESWPDPGLSPEQCSLADNDRKVMIECLKTLRLERRRPILMAYYMGLSYEQIADSLAVPLGTIKSRIRSGLKGLQECLRL</sequence>
<dbReference type="OrthoDB" id="9784272at2"/>
<evidence type="ECO:0000256" key="2">
    <source>
        <dbReference type="ARBA" id="ARBA00023015"/>
    </source>
</evidence>
<dbReference type="InterPro" id="IPR007627">
    <property type="entry name" value="RNA_pol_sigma70_r2"/>
</dbReference>
<keyword evidence="3" id="KW-0731">Sigma factor</keyword>
<keyword evidence="2" id="KW-0805">Transcription regulation</keyword>
<evidence type="ECO:0000313" key="8">
    <source>
        <dbReference type="Proteomes" id="UP000283734"/>
    </source>
</evidence>
<dbReference type="CDD" id="cd06171">
    <property type="entry name" value="Sigma70_r4"/>
    <property type="match status" value="1"/>
</dbReference>
<comment type="similarity">
    <text evidence="1">Belongs to the sigma-70 factor family. ECF subfamily.</text>
</comment>
<dbReference type="EMBL" id="QYYA01000003">
    <property type="protein sequence ID" value="RJG17202.1"/>
    <property type="molecule type" value="Genomic_DNA"/>
</dbReference>
<dbReference type="GO" id="GO:0003677">
    <property type="term" value="F:DNA binding"/>
    <property type="evidence" value="ECO:0007669"/>
    <property type="project" value="InterPro"/>
</dbReference>
<dbReference type="Gene3D" id="1.10.10.10">
    <property type="entry name" value="Winged helix-like DNA-binding domain superfamily/Winged helix DNA-binding domain"/>
    <property type="match status" value="1"/>
</dbReference>
<comment type="caution">
    <text evidence="7">The sequence shown here is derived from an EMBL/GenBank/DDBJ whole genome shotgun (WGS) entry which is preliminary data.</text>
</comment>
<dbReference type="Pfam" id="PF08281">
    <property type="entry name" value="Sigma70_r4_2"/>
    <property type="match status" value="1"/>
</dbReference>
<dbReference type="GO" id="GO:0016987">
    <property type="term" value="F:sigma factor activity"/>
    <property type="evidence" value="ECO:0007669"/>
    <property type="project" value="UniProtKB-KW"/>
</dbReference>
<accession>A0A418XWL8</accession>
<dbReference type="PANTHER" id="PTHR43133">
    <property type="entry name" value="RNA POLYMERASE ECF-TYPE SIGMA FACTO"/>
    <property type="match status" value="1"/>
</dbReference>
<dbReference type="AlphaFoldDB" id="A0A418XWL8"/>
<gene>
    <name evidence="7" type="ORF">D4A39_10730</name>
</gene>
<dbReference type="SUPFAM" id="SSF88946">
    <property type="entry name" value="Sigma2 domain of RNA polymerase sigma factors"/>
    <property type="match status" value="1"/>
</dbReference>
<keyword evidence="4" id="KW-0804">Transcription</keyword>
<feature type="domain" description="RNA polymerase sigma factor 70 region 4 type 2" evidence="6">
    <location>
        <begin position="128"/>
        <end position="176"/>
    </location>
</feature>
<feature type="domain" description="RNA polymerase sigma-70 region 2" evidence="5">
    <location>
        <begin position="30"/>
        <end position="97"/>
    </location>
</feature>
<protein>
    <submittedName>
        <fullName evidence="7">Sigma-70 family RNA polymerase sigma factor</fullName>
    </submittedName>
</protein>
<evidence type="ECO:0000256" key="1">
    <source>
        <dbReference type="ARBA" id="ARBA00010641"/>
    </source>
</evidence>
<dbReference type="InterPro" id="IPR014284">
    <property type="entry name" value="RNA_pol_sigma-70_dom"/>
</dbReference>
<dbReference type="InterPro" id="IPR039425">
    <property type="entry name" value="RNA_pol_sigma-70-like"/>
</dbReference>
<evidence type="ECO:0000256" key="3">
    <source>
        <dbReference type="ARBA" id="ARBA00023082"/>
    </source>
</evidence>
<evidence type="ECO:0000313" key="7">
    <source>
        <dbReference type="EMBL" id="RJG17202.1"/>
    </source>
</evidence>
<dbReference type="InterPro" id="IPR013249">
    <property type="entry name" value="RNA_pol_sigma70_r4_t2"/>
</dbReference>
<proteinExistence type="inferred from homology"/>
<evidence type="ECO:0000259" key="6">
    <source>
        <dbReference type="Pfam" id="PF08281"/>
    </source>
</evidence>
<dbReference type="Proteomes" id="UP000283734">
    <property type="component" value="Unassembled WGS sequence"/>
</dbReference>
<dbReference type="NCBIfam" id="TIGR02937">
    <property type="entry name" value="sigma70-ECF"/>
    <property type="match status" value="1"/>
</dbReference>
<evidence type="ECO:0000259" key="5">
    <source>
        <dbReference type="Pfam" id="PF04542"/>
    </source>
</evidence>
<dbReference type="Pfam" id="PF04542">
    <property type="entry name" value="Sigma70_r2"/>
    <property type="match status" value="1"/>
</dbReference>
<dbReference type="SUPFAM" id="SSF88659">
    <property type="entry name" value="Sigma3 and sigma4 domains of RNA polymerase sigma factors"/>
    <property type="match status" value="1"/>
</dbReference>
<evidence type="ECO:0000256" key="4">
    <source>
        <dbReference type="ARBA" id="ARBA00023163"/>
    </source>
</evidence>
<dbReference type="InterPro" id="IPR036388">
    <property type="entry name" value="WH-like_DNA-bd_sf"/>
</dbReference>
<dbReference type="GO" id="GO:0006352">
    <property type="term" value="P:DNA-templated transcription initiation"/>
    <property type="evidence" value="ECO:0007669"/>
    <property type="project" value="InterPro"/>
</dbReference>
<reference evidence="7 8" key="1">
    <citation type="submission" date="2018-09" db="EMBL/GenBank/DDBJ databases">
        <title>Alcanivorax profundi sp. nov., isolated from 1000 m-depth seawater of the Mariana Trench.</title>
        <authorList>
            <person name="Liu J."/>
        </authorList>
    </citation>
    <scope>NUCLEOTIDE SEQUENCE [LARGE SCALE GENOMIC DNA]</scope>
    <source>
        <strain evidence="7 8">MTEO17</strain>
    </source>
</reference>